<evidence type="ECO:0000313" key="1">
    <source>
        <dbReference type="EMBL" id="OGY35277.1"/>
    </source>
</evidence>
<dbReference type="Pfam" id="PF18924">
    <property type="entry name" value="DUF5674"/>
    <property type="match status" value="1"/>
</dbReference>
<dbReference type="InterPro" id="IPR043731">
    <property type="entry name" value="DUF5674"/>
</dbReference>
<gene>
    <name evidence="1" type="ORF">A3D99_01065</name>
</gene>
<accession>A0A1G1X7E8</accession>
<sequence>MIHVITDKATPEQIKEMAQYYELHIKVAVDLTTSILAGGGEWHADCEKVLLEQGSTQENVWGGGYMPGTKMVDFYSLINIRPKQDNPDQDILSKEIRQKFEKIVRDRLEL</sequence>
<dbReference type="AlphaFoldDB" id="A0A1G1X7E8"/>
<proteinExistence type="predicted"/>
<comment type="caution">
    <text evidence="1">The sequence shown here is derived from an EMBL/GenBank/DDBJ whole genome shotgun (WGS) entry which is preliminary data.</text>
</comment>
<dbReference type="EMBL" id="MHHR01000002">
    <property type="protein sequence ID" value="OGY35277.1"/>
    <property type="molecule type" value="Genomic_DNA"/>
</dbReference>
<protein>
    <submittedName>
        <fullName evidence="1">Uncharacterized protein</fullName>
    </submittedName>
</protein>
<evidence type="ECO:0000313" key="2">
    <source>
        <dbReference type="Proteomes" id="UP000177528"/>
    </source>
</evidence>
<organism evidence="1 2">
    <name type="scientific">Candidatus Andersenbacteria bacterium RIFCSPHIGHO2_12_FULL_45_11</name>
    <dbReference type="NCBI Taxonomy" id="1797281"/>
    <lineage>
        <taxon>Bacteria</taxon>
        <taxon>Candidatus Anderseniibacteriota</taxon>
    </lineage>
</organism>
<name>A0A1G1X7E8_9BACT</name>
<reference evidence="1 2" key="1">
    <citation type="journal article" date="2016" name="Nat. Commun.">
        <title>Thousands of microbial genomes shed light on interconnected biogeochemical processes in an aquifer system.</title>
        <authorList>
            <person name="Anantharaman K."/>
            <person name="Brown C.T."/>
            <person name="Hug L.A."/>
            <person name="Sharon I."/>
            <person name="Castelle C.J."/>
            <person name="Probst A.J."/>
            <person name="Thomas B.C."/>
            <person name="Singh A."/>
            <person name="Wilkins M.J."/>
            <person name="Karaoz U."/>
            <person name="Brodie E.L."/>
            <person name="Williams K.H."/>
            <person name="Hubbard S.S."/>
            <person name="Banfield J.F."/>
        </authorList>
    </citation>
    <scope>NUCLEOTIDE SEQUENCE [LARGE SCALE GENOMIC DNA]</scope>
</reference>
<dbReference type="Proteomes" id="UP000177528">
    <property type="component" value="Unassembled WGS sequence"/>
</dbReference>